<name>A0A7J7HQQ4_CAMSI</name>
<gene>
    <name evidence="1" type="ORF">HYC85_007200</name>
</gene>
<evidence type="ECO:0008006" key="3">
    <source>
        <dbReference type="Google" id="ProtNLM"/>
    </source>
</evidence>
<dbReference type="EMBL" id="JACBKZ010000003">
    <property type="protein sequence ID" value="KAF5954344.1"/>
    <property type="molecule type" value="Genomic_DNA"/>
</dbReference>
<evidence type="ECO:0000313" key="2">
    <source>
        <dbReference type="Proteomes" id="UP000593564"/>
    </source>
</evidence>
<dbReference type="InterPro" id="IPR036291">
    <property type="entry name" value="NAD(P)-bd_dom_sf"/>
</dbReference>
<dbReference type="AlphaFoldDB" id="A0A7J7HQQ4"/>
<sequence length="66" mass="6952">MEVVEVKNGYGGGGGGTTVCVTRASGFIGSWLVMRHLQRGYYVRATVRYLGLHHCLHQGSGGGLGS</sequence>
<dbReference type="Gene3D" id="3.40.50.720">
    <property type="entry name" value="NAD(P)-binding Rossmann-like Domain"/>
    <property type="match status" value="1"/>
</dbReference>
<comment type="caution">
    <text evidence="1">The sequence shown here is derived from an EMBL/GenBank/DDBJ whole genome shotgun (WGS) entry which is preliminary data.</text>
</comment>
<organism evidence="1 2">
    <name type="scientific">Camellia sinensis</name>
    <name type="common">Tea plant</name>
    <name type="synonym">Thea sinensis</name>
    <dbReference type="NCBI Taxonomy" id="4442"/>
    <lineage>
        <taxon>Eukaryota</taxon>
        <taxon>Viridiplantae</taxon>
        <taxon>Streptophyta</taxon>
        <taxon>Embryophyta</taxon>
        <taxon>Tracheophyta</taxon>
        <taxon>Spermatophyta</taxon>
        <taxon>Magnoliopsida</taxon>
        <taxon>eudicotyledons</taxon>
        <taxon>Gunneridae</taxon>
        <taxon>Pentapetalae</taxon>
        <taxon>asterids</taxon>
        <taxon>Ericales</taxon>
        <taxon>Theaceae</taxon>
        <taxon>Camellia</taxon>
    </lineage>
</organism>
<accession>A0A7J7HQQ4</accession>
<keyword evidence="2" id="KW-1185">Reference proteome</keyword>
<dbReference type="Proteomes" id="UP000593564">
    <property type="component" value="Unassembled WGS sequence"/>
</dbReference>
<reference evidence="1 2" key="2">
    <citation type="submission" date="2020-07" db="EMBL/GenBank/DDBJ databases">
        <title>Genome assembly of wild tea tree DASZ reveals pedigree and selection history of tea varieties.</title>
        <authorList>
            <person name="Zhang W."/>
        </authorList>
    </citation>
    <scope>NUCLEOTIDE SEQUENCE [LARGE SCALE GENOMIC DNA]</scope>
    <source>
        <strain evidence="2">cv. G240</strain>
        <tissue evidence="1">Leaf</tissue>
    </source>
</reference>
<dbReference type="SUPFAM" id="SSF51735">
    <property type="entry name" value="NAD(P)-binding Rossmann-fold domains"/>
    <property type="match status" value="1"/>
</dbReference>
<reference evidence="2" key="1">
    <citation type="journal article" date="2020" name="Nat. Commun.">
        <title>Genome assembly of wild tea tree DASZ reveals pedigree and selection history of tea varieties.</title>
        <authorList>
            <person name="Zhang W."/>
            <person name="Zhang Y."/>
            <person name="Qiu H."/>
            <person name="Guo Y."/>
            <person name="Wan H."/>
            <person name="Zhang X."/>
            <person name="Scossa F."/>
            <person name="Alseekh S."/>
            <person name="Zhang Q."/>
            <person name="Wang P."/>
            <person name="Xu L."/>
            <person name="Schmidt M.H."/>
            <person name="Jia X."/>
            <person name="Li D."/>
            <person name="Zhu A."/>
            <person name="Guo F."/>
            <person name="Chen W."/>
            <person name="Ni D."/>
            <person name="Usadel B."/>
            <person name="Fernie A.R."/>
            <person name="Wen W."/>
        </authorList>
    </citation>
    <scope>NUCLEOTIDE SEQUENCE [LARGE SCALE GENOMIC DNA]</scope>
    <source>
        <strain evidence="2">cv. G240</strain>
    </source>
</reference>
<protein>
    <recommendedName>
        <fullName evidence="3">NAD-dependent epimerase/dehydratase domain-containing protein</fullName>
    </recommendedName>
</protein>
<evidence type="ECO:0000313" key="1">
    <source>
        <dbReference type="EMBL" id="KAF5954344.1"/>
    </source>
</evidence>
<proteinExistence type="predicted"/>